<evidence type="ECO:0000259" key="4">
    <source>
        <dbReference type="Pfam" id="PF01738"/>
    </source>
</evidence>
<dbReference type="eggNOG" id="COG0412">
    <property type="taxonomic scope" value="Bacteria"/>
</dbReference>
<accession>N0B751</accession>
<name>N0B751_9HYPH</name>
<organism evidence="5 6">
    <name type="scientific">Hyphomicrobium denitrificans 1NES1</name>
    <dbReference type="NCBI Taxonomy" id="670307"/>
    <lineage>
        <taxon>Bacteria</taxon>
        <taxon>Pseudomonadati</taxon>
        <taxon>Pseudomonadota</taxon>
        <taxon>Alphaproteobacteria</taxon>
        <taxon>Hyphomicrobiales</taxon>
        <taxon>Hyphomicrobiaceae</taxon>
        <taxon>Hyphomicrobium</taxon>
    </lineage>
</organism>
<keyword evidence="3" id="KW-0812">Transmembrane</keyword>
<dbReference type="GO" id="GO:0052689">
    <property type="term" value="F:carboxylic ester hydrolase activity"/>
    <property type="evidence" value="ECO:0007669"/>
    <property type="project" value="UniProtKB-ARBA"/>
</dbReference>
<dbReference type="STRING" id="670307.HYPDE_31838"/>
<reference evidence="5 6" key="1">
    <citation type="journal article" date="2013" name="Genome Announc.">
        <title>Genome sequences for three denitrifying bacterial strains isolated from a uranium- and nitrate-contaminated subsurface environment.</title>
        <authorList>
            <person name="Venkatramanan R."/>
            <person name="Prakash O."/>
            <person name="Woyke T."/>
            <person name="Chain P."/>
            <person name="Goodwin L.A."/>
            <person name="Watson D."/>
            <person name="Brooks S."/>
            <person name="Kostka J.E."/>
            <person name="Green S.J."/>
        </authorList>
    </citation>
    <scope>NUCLEOTIDE SEQUENCE [LARGE SCALE GENOMIC DNA]</scope>
    <source>
        <strain evidence="5 6">1NES1</strain>
    </source>
</reference>
<proteinExistence type="predicted"/>
<evidence type="ECO:0000313" key="6">
    <source>
        <dbReference type="Proteomes" id="UP000005952"/>
    </source>
</evidence>
<dbReference type="PANTHER" id="PTHR22946:SF9">
    <property type="entry name" value="POLYKETIDE TRANSFERASE AF380"/>
    <property type="match status" value="1"/>
</dbReference>
<gene>
    <name evidence="5" type="ORF">HYPDE_31838</name>
</gene>
<feature type="domain" description="Dienelactone hydrolase" evidence="4">
    <location>
        <begin position="142"/>
        <end position="306"/>
    </location>
</feature>
<evidence type="ECO:0000256" key="1">
    <source>
        <dbReference type="ARBA" id="ARBA00022801"/>
    </source>
</evidence>
<keyword evidence="3" id="KW-1133">Transmembrane helix</keyword>
<dbReference type="InterPro" id="IPR050261">
    <property type="entry name" value="FrsA_esterase"/>
</dbReference>
<keyword evidence="3" id="KW-0472">Membrane</keyword>
<dbReference type="SUPFAM" id="SSF53474">
    <property type="entry name" value="alpha/beta-Hydrolases"/>
    <property type="match status" value="1"/>
</dbReference>
<evidence type="ECO:0000313" key="5">
    <source>
        <dbReference type="EMBL" id="AGK58042.1"/>
    </source>
</evidence>
<dbReference type="Pfam" id="PF01738">
    <property type="entry name" value="DLH"/>
    <property type="match status" value="1"/>
</dbReference>
<feature type="region of interest" description="Disordered" evidence="2">
    <location>
        <begin position="344"/>
        <end position="372"/>
    </location>
</feature>
<dbReference type="Gene3D" id="3.40.50.1820">
    <property type="entry name" value="alpha/beta hydrolase"/>
    <property type="match status" value="1"/>
</dbReference>
<dbReference type="InterPro" id="IPR029058">
    <property type="entry name" value="AB_hydrolase_fold"/>
</dbReference>
<dbReference type="EMBL" id="CP005587">
    <property type="protein sequence ID" value="AGK58042.1"/>
    <property type="molecule type" value="Genomic_DNA"/>
</dbReference>
<dbReference type="PANTHER" id="PTHR22946">
    <property type="entry name" value="DIENELACTONE HYDROLASE DOMAIN-CONTAINING PROTEIN-RELATED"/>
    <property type="match status" value="1"/>
</dbReference>
<dbReference type="GO" id="GO:0004177">
    <property type="term" value="F:aminopeptidase activity"/>
    <property type="evidence" value="ECO:0007669"/>
    <property type="project" value="UniProtKB-KW"/>
</dbReference>
<protein>
    <submittedName>
        <fullName evidence="5">Dipeptidyl aminopeptidase/acylaminoacyl-peptidase-like protein</fullName>
    </submittedName>
</protein>
<dbReference type="Proteomes" id="UP000005952">
    <property type="component" value="Chromosome"/>
</dbReference>
<feature type="compositionally biased region" description="Polar residues" evidence="2">
    <location>
        <begin position="355"/>
        <end position="372"/>
    </location>
</feature>
<evidence type="ECO:0000256" key="3">
    <source>
        <dbReference type="SAM" id="Phobius"/>
    </source>
</evidence>
<dbReference type="KEGG" id="hdt:HYPDE_31838"/>
<evidence type="ECO:0000256" key="2">
    <source>
        <dbReference type="SAM" id="MobiDB-lite"/>
    </source>
</evidence>
<dbReference type="HOGENOM" id="CLU_043246_0_0_5"/>
<dbReference type="AlphaFoldDB" id="N0B751"/>
<keyword evidence="6" id="KW-1185">Reference proteome</keyword>
<sequence>MPLDVGMVASSNAAAQGARRKAQGAGHGDRWLMNRARGFAPGPVTGLAILLTGLLTFALTLIPANSIASERMFGAFGPEGARMREQLWILPSGDAKIPMRATVFRPDADPSGEDKRRPLVVINHGTNEATRLAVSMPVYYWMSRWFVERGYVVVLPQRRGHGATGGPLAEAIGNCAHPDHYASGNVAADDIEAAVNYMTQQPFVARDGAIVVGVSTGGWASLALAARNLPQVQAIVNFSGGRGGHAYGQPNAICGTDALLSAARRYASHAHEPTIWFYAKNDSYFGPKLAENLAQAWSNAGGSVEEHILPPYGTEGHTIADDRQGWDIWGPNLDSFLQRVREQAPKSVEMAADPGSQSPSMIETSTITTEAK</sequence>
<dbReference type="InterPro" id="IPR002925">
    <property type="entry name" value="Dienelactn_hydro"/>
</dbReference>
<keyword evidence="5" id="KW-0031">Aminopeptidase</keyword>
<keyword evidence="1" id="KW-0378">Hydrolase</keyword>
<feature type="transmembrane region" description="Helical" evidence="3">
    <location>
        <begin position="39"/>
        <end position="62"/>
    </location>
</feature>
<keyword evidence="5" id="KW-0645">Protease</keyword>